<dbReference type="PROSITE" id="PS51846">
    <property type="entry name" value="CNNM"/>
    <property type="match status" value="1"/>
</dbReference>
<keyword evidence="1 2" id="KW-0472">Membrane</keyword>
<feature type="domain" description="CNNM transmembrane" evidence="3">
    <location>
        <begin position="1"/>
        <end position="70"/>
    </location>
</feature>
<name>A0A822FST1_9BILA</name>
<keyword evidence="1 2" id="KW-1133">Transmembrane helix</keyword>
<gene>
    <name evidence="4" type="ORF">QYT958_LOCUS46583</name>
</gene>
<reference evidence="4" key="1">
    <citation type="submission" date="2021-02" db="EMBL/GenBank/DDBJ databases">
        <authorList>
            <person name="Nowell W R."/>
        </authorList>
    </citation>
    <scope>NUCLEOTIDE SEQUENCE</scope>
</reference>
<proteinExistence type="predicted"/>
<feature type="non-terminal residue" evidence="4">
    <location>
        <position position="1"/>
    </location>
</feature>
<evidence type="ECO:0000256" key="2">
    <source>
        <dbReference type="SAM" id="Phobius"/>
    </source>
</evidence>
<dbReference type="Pfam" id="PF01595">
    <property type="entry name" value="CNNM"/>
    <property type="match status" value="1"/>
</dbReference>
<dbReference type="AlphaFoldDB" id="A0A822FST1"/>
<dbReference type="GO" id="GO:0015095">
    <property type="term" value="F:magnesium ion transmembrane transporter activity"/>
    <property type="evidence" value="ECO:0007669"/>
    <property type="project" value="TreeGrafter"/>
</dbReference>
<dbReference type="InterPro" id="IPR045095">
    <property type="entry name" value="ACDP"/>
</dbReference>
<dbReference type="PANTHER" id="PTHR12064">
    <property type="entry name" value="METAL TRANSPORTER CNNM"/>
    <property type="match status" value="1"/>
</dbReference>
<dbReference type="PANTHER" id="PTHR12064:SF26">
    <property type="entry name" value="METAL TRANSPORTER CNNM4"/>
    <property type="match status" value="1"/>
</dbReference>
<dbReference type="GO" id="GO:0010960">
    <property type="term" value="P:magnesium ion homeostasis"/>
    <property type="evidence" value="ECO:0007669"/>
    <property type="project" value="InterPro"/>
</dbReference>
<feature type="transmembrane region" description="Helical" evidence="2">
    <location>
        <begin position="6"/>
        <end position="28"/>
    </location>
</feature>
<evidence type="ECO:0000259" key="3">
    <source>
        <dbReference type="PROSITE" id="PS51846"/>
    </source>
</evidence>
<evidence type="ECO:0000313" key="5">
    <source>
        <dbReference type="Proteomes" id="UP000663848"/>
    </source>
</evidence>
<dbReference type="GO" id="GO:0015081">
    <property type="term" value="F:sodium ion transmembrane transporter activity"/>
    <property type="evidence" value="ECO:0007669"/>
    <property type="project" value="TreeGrafter"/>
</dbReference>
<dbReference type="GO" id="GO:0005886">
    <property type="term" value="C:plasma membrane"/>
    <property type="evidence" value="ECO:0007669"/>
    <property type="project" value="TreeGrafter"/>
</dbReference>
<comment type="caution">
    <text evidence="4">The sequence shown here is derived from an EMBL/GenBank/DDBJ whole genome shotgun (WGS) entry which is preliminary data.</text>
</comment>
<keyword evidence="1 2" id="KW-0812">Transmembrane</keyword>
<feature type="non-terminal residue" evidence="4">
    <location>
        <position position="70"/>
    </location>
</feature>
<feature type="transmembrane region" description="Helical" evidence="2">
    <location>
        <begin position="40"/>
        <end position="60"/>
    </location>
</feature>
<dbReference type="Proteomes" id="UP000663848">
    <property type="component" value="Unassembled WGS sequence"/>
</dbReference>
<dbReference type="InterPro" id="IPR002550">
    <property type="entry name" value="CNNM"/>
</dbReference>
<evidence type="ECO:0000313" key="4">
    <source>
        <dbReference type="EMBL" id="CAF5128557.1"/>
    </source>
</evidence>
<organism evidence="4 5">
    <name type="scientific">Rotaria socialis</name>
    <dbReference type="NCBI Taxonomy" id="392032"/>
    <lineage>
        <taxon>Eukaryota</taxon>
        <taxon>Metazoa</taxon>
        <taxon>Spiralia</taxon>
        <taxon>Gnathifera</taxon>
        <taxon>Rotifera</taxon>
        <taxon>Eurotatoria</taxon>
        <taxon>Bdelloidea</taxon>
        <taxon>Philodinida</taxon>
        <taxon>Philodinidae</taxon>
        <taxon>Rotaria</taxon>
    </lineage>
</organism>
<dbReference type="EMBL" id="CAJOBR010083522">
    <property type="protein sequence ID" value="CAF5128557.1"/>
    <property type="molecule type" value="Genomic_DNA"/>
</dbReference>
<evidence type="ECO:0000256" key="1">
    <source>
        <dbReference type="PROSITE-ProRule" id="PRU01193"/>
    </source>
</evidence>
<sequence length="70" mass="7463">TILLDTLISGGLAVASATLAIVIFGEIIPQAICSRHGLKVGSQTILLTQLFMILTLPISFPLSRLLDFIL</sequence>
<accession>A0A822FST1</accession>
<protein>
    <recommendedName>
        <fullName evidence="3">CNNM transmembrane domain-containing protein</fullName>
    </recommendedName>
</protein>